<dbReference type="PANTHER" id="PTHR30055:SF146">
    <property type="entry name" value="HTH-TYPE TRANSCRIPTIONAL DUAL REGULATOR CECR"/>
    <property type="match status" value="1"/>
</dbReference>
<dbReference type="GO" id="GO:0003700">
    <property type="term" value="F:DNA-binding transcription factor activity"/>
    <property type="evidence" value="ECO:0007669"/>
    <property type="project" value="TreeGrafter"/>
</dbReference>
<dbReference type="Pfam" id="PF14246">
    <property type="entry name" value="TetR_C_7"/>
    <property type="match status" value="1"/>
</dbReference>
<sequence length="217" mass="23664">MKSWSPDHPKAKLMASKRADILAAAKACFLETGYEGTTMEGIAKAANVSIMTLYRHAESKEDLFSAVISNACDPDDEGERAEWEALLKKPLRDVLIWSGIMAQRRLSDPDTIALMRTVIAEATRFPGLAEMAHKSLVGHLEGMVAYLLGLKQEASGVSKKHREALAVQFIDRILGTRLLGILLGLPGPSAKEQRERVEAAANDITASLATRERPTKA</sequence>
<dbReference type="AlphaFoldDB" id="A0A330HXT0"/>
<feature type="domain" description="HTH tetR-type" evidence="5">
    <location>
        <begin position="15"/>
        <end position="75"/>
    </location>
</feature>
<protein>
    <submittedName>
        <fullName evidence="6">TetR/AcrR family transcriptional regulator</fullName>
    </submittedName>
</protein>
<dbReference type="SUPFAM" id="SSF46689">
    <property type="entry name" value="Homeodomain-like"/>
    <property type="match status" value="1"/>
</dbReference>
<evidence type="ECO:0000313" key="7">
    <source>
        <dbReference type="Proteomes" id="UP000251558"/>
    </source>
</evidence>
<evidence type="ECO:0000256" key="2">
    <source>
        <dbReference type="ARBA" id="ARBA00023125"/>
    </source>
</evidence>
<dbReference type="FunFam" id="1.10.10.60:FF:000141">
    <property type="entry name" value="TetR family transcriptional regulator"/>
    <property type="match status" value="1"/>
</dbReference>
<evidence type="ECO:0000259" key="5">
    <source>
        <dbReference type="PROSITE" id="PS50977"/>
    </source>
</evidence>
<keyword evidence="3" id="KW-0804">Transcription</keyword>
<dbReference type="InterPro" id="IPR009057">
    <property type="entry name" value="Homeodomain-like_sf"/>
</dbReference>
<evidence type="ECO:0000256" key="4">
    <source>
        <dbReference type="PROSITE-ProRule" id="PRU00335"/>
    </source>
</evidence>
<keyword evidence="1" id="KW-0805">Transcription regulation</keyword>
<evidence type="ECO:0000313" key="6">
    <source>
        <dbReference type="EMBL" id="RAZ92370.1"/>
    </source>
</evidence>
<dbReference type="PROSITE" id="PS50977">
    <property type="entry name" value="HTH_TETR_2"/>
    <property type="match status" value="1"/>
</dbReference>
<dbReference type="PANTHER" id="PTHR30055">
    <property type="entry name" value="HTH-TYPE TRANSCRIPTIONAL REGULATOR RUTR"/>
    <property type="match status" value="1"/>
</dbReference>
<dbReference type="RefSeq" id="WP_112094898.1">
    <property type="nucleotide sequence ID" value="NZ_QMBP01000001.1"/>
</dbReference>
<dbReference type="EMBL" id="QMBP01000001">
    <property type="protein sequence ID" value="RAZ92370.1"/>
    <property type="molecule type" value="Genomic_DNA"/>
</dbReference>
<keyword evidence="2 4" id="KW-0238">DNA-binding</keyword>
<dbReference type="InterPro" id="IPR050109">
    <property type="entry name" value="HTH-type_TetR-like_transc_reg"/>
</dbReference>
<proteinExistence type="predicted"/>
<accession>A0A330HXT0</accession>
<reference evidence="6 7" key="2">
    <citation type="submission" date="2018-07" db="EMBL/GenBank/DDBJ databases">
        <title>Diversity of Mesorhizobium strains in Brazil.</title>
        <authorList>
            <person name="Helene L.C.F."/>
            <person name="Dall'Agnol R."/>
            <person name="Delamuta J.R.M."/>
            <person name="Hungria M."/>
        </authorList>
    </citation>
    <scope>NUCLEOTIDE SEQUENCE [LARGE SCALE GENOMIC DNA]</scope>
    <source>
        <strain evidence="6 7">AC99b</strain>
    </source>
</reference>
<dbReference type="Proteomes" id="UP000251558">
    <property type="component" value="Unassembled WGS sequence"/>
</dbReference>
<gene>
    <name evidence="6" type="ORF">DPM33_00085</name>
</gene>
<dbReference type="Gene3D" id="1.10.10.60">
    <property type="entry name" value="Homeodomain-like"/>
    <property type="match status" value="1"/>
</dbReference>
<keyword evidence="7" id="KW-1185">Reference proteome</keyword>
<dbReference type="OrthoDB" id="5292901at2"/>
<dbReference type="Pfam" id="PF00440">
    <property type="entry name" value="TetR_N"/>
    <property type="match status" value="1"/>
</dbReference>
<dbReference type="GO" id="GO:0000976">
    <property type="term" value="F:transcription cis-regulatory region binding"/>
    <property type="evidence" value="ECO:0007669"/>
    <property type="project" value="TreeGrafter"/>
</dbReference>
<name>A0A330HXT0_9HYPH</name>
<feature type="DNA-binding region" description="H-T-H motif" evidence="4">
    <location>
        <begin position="38"/>
        <end position="57"/>
    </location>
</feature>
<dbReference type="PRINTS" id="PR00455">
    <property type="entry name" value="HTHTETR"/>
</dbReference>
<dbReference type="Gene3D" id="1.10.357.10">
    <property type="entry name" value="Tetracycline Repressor, domain 2"/>
    <property type="match status" value="1"/>
</dbReference>
<dbReference type="InterPro" id="IPR039536">
    <property type="entry name" value="TetR_C_Proteobacteria"/>
</dbReference>
<evidence type="ECO:0000256" key="3">
    <source>
        <dbReference type="ARBA" id="ARBA00023163"/>
    </source>
</evidence>
<organism evidence="6 7">
    <name type="scientific">Mesorhizobium hawassense</name>
    <dbReference type="NCBI Taxonomy" id="1209954"/>
    <lineage>
        <taxon>Bacteria</taxon>
        <taxon>Pseudomonadati</taxon>
        <taxon>Pseudomonadota</taxon>
        <taxon>Alphaproteobacteria</taxon>
        <taxon>Hyphomicrobiales</taxon>
        <taxon>Phyllobacteriaceae</taxon>
        <taxon>Mesorhizobium</taxon>
    </lineage>
</organism>
<dbReference type="InterPro" id="IPR001647">
    <property type="entry name" value="HTH_TetR"/>
</dbReference>
<comment type="caution">
    <text evidence="6">The sequence shown here is derived from an EMBL/GenBank/DDBJ whole genome shotgun (WGS) entry which is preliminary data.</text>
</comment>
<evidence type="ECO:0000256" key="1">
    <source>
        <dbReference type="ARBA" id="ARBA00023015"/>
    </source>
</evidence>
<reference evidence="7" key="1">
    <citation type="submission" date="2018-06" db="EMBL/GenBank/DDBJ databases">
        <authorList>
            <person name="Helene L.C."/>
            <person name="Dall'Agnol R."/>
            <person name="Delamuta J.R."/>
            <person name="Hungria M."/>
        </authorList>
    </citation>
    <scope>NUCLEOTIDE SEQUENCE [LARGE SCALE GENOMIC DNA]</scope>
    <source>
        <strain evidence="7">AC99b</strain>
    </source>
</reference>